<name>A0A914PW24_9BILA</name>
<sequence length="198" mass="22798">MKECKCESIRYQNGDLQYCCLTDVNVNICYFEENGQLTVILAGGFIINTFPSKQLEIHRTATNELSVVDPNGTRFEYLNVPNEEKQAIEMFDKNGGRRKNPDGSIVTLEDMNIIRDENDTVEQIDSAILFSCPGFYVSRSLRKDFGGGLTIRVKNNESNKSWKITVCPEHRVFYVKHYNGTQEKRCFHIDRRCGHLQN</sequence>
<dbReference type="Proteomes" id="UP000887578">
    <property type="component" value="Unplaced"/>
</dbReference>
<dbReference type="WBParaSite" id="PDA_v2.g19035.t1">
    <property type="protein sequence ID" value="PDA_v2.g19035.t1"/>
    <property type="gene ID" value="PDA_v2.g19035"/>
</dbReference>
<proteinExistence type="predicted"/>
<evidence type="ECO:0000313" key="2">
    <source>
        <dbReference type="WBParaSite" id="PDA_v2.g19035.t1"/>
    </source>
</evidence>
<reference evidence="2" key="1">
    <citation type="submission" date="2022-11" db="UniProtKB">
        <authorList>
            <consortium name="WormBaseParasite"/>
        </authorList>
    </citation>
    <scope>IDENTIFICATION</scope>
</reference>
<keyword evidence="1" id="KW-1185">Reference proteome</keyword>
<accession>A0A914PW24</accession>
<organism evidence="1 2">
    <name type="scientific">Panagrolaimus davidi</name>
    <dbReference type="NCBI Taxonomy" id="227884"/>
    <lineage>
        <taxon>Eukaryota</taxon>
        <taxon>Metazoa</taxon>
        <taxon>Ecdysozoa</taxon>
        <taxon>Nematoda</taxon>
        <taxon>Chromadorea</taxon>
        <taxon>Rhabditida</taxon>
        <taxon>Tylenchina</taxon>
        <taxon>Panagrolaimomorpha</taxon>
        <taxon>Panagrolaimoidea</taxon>
        <taxon>Panagrolaimidae</taxon>
        <taxon>Panagrolaimus</taxon>
    </lineage>
</organism>
<dbReference type="AlphaFoldDB" id="A0A914PW24"/>
<evidence type="ECO:0000313" key="1">
    <source>
        <dbReference type="Proteomes" id="UP000887578"/>
    </source>
</evidence>
<protein>
    <submittedName>
        <fullName evidence="2">Uncharacterized protein</fullName>
    </submittedName>
</protein>